<comment type="caution">
    <text evidence="2">The sequence shown here is derived from an EMBL/GenBank/DDBJ whole genome shotgun (WGS) entry which is preliminary data.</text>
</comment>
<name>A0A1F5WGX0_9BACT</name>
<protein>
    <submittedName>
        <fullName evidence="2">Uncharacterized protein</fullName>
    </submittedName>
</protein>
<sequence length="333" mass="37723">MEQYKGKENERGKEANSPETKHLPEIHVHVGNFLPWSAVVKNSTLIKWTEKTGADKLEWMAVGPVSEKVPVGPTHEVLAKPVSALQEIFGKTLGHGHVIFNPYASLWGILGRKPDPLRPGESLALYNLILSNEAVSRNALQKLEMVKENKFPVVVYPPFRGTEIQSKYKESYLQTHPAFYDDARNTENLIKAVRSGEYSKICVDTYHFREATQVGERPFGKTEKELFQTLEKLHRAGVLGEVHVQPGRMLHLDTTIETQEELKTIFGENPSYDTQLGRTLQFLIHDLEFMGPYTFEVDPRALVKIYGKKILLPPNCGKILEAQSAAIDYMRRA</sequence>
<evidence type="ECO:0000256" key="1">
    <source>
        <dbReference type="SAM" id="MobiDB-lite"/>
    </source>
</evidence>
<accession>A0A1F5WGX0</accession>
<reference evidence="2 3" key="1">
    <citation type="journal article" date="2016" name="Nat. Commun.">
        <title>Thousands of microbial genomes shed light on interconnected biogeochemical processes in an aquifer system.</title>
        <authorList>
            <person name="Anantharaman K."/>
            <person name="Brown C.T."/>
            <person name="Hug L.A."/>
            <person name="Sharon I."/>
            <person name="Castelle C.J."/>
            <person name="Probst A.J."/>
            <person name="Thomas B.C."/>
            <person name="Singh A."/>
            <person name="Wilkins M.J."/>
            <person name="Karaoz U."/>
            <person name="Brodie E.L."/>
            <person name="Williams K.H."/>
            <person name="Hubbard S.S."/>
            <person name="Banfield J.F."/>
        </authorList>
    </citation>
    <scope>NUCLEOTIDE SEQUENCE [LARGE SCALE GENOMIC DNA]</scope>
</reference>
<feature type="region of interest" description="Disordered" evidence="1">
    <location>
        <begin position="1"/>
        <end position="22"/>
    </location>
</feature>
<organism evidence="2 3">
    <name type="scientific">Candidatus Giovannonibacteria bacterium RIFCSPHIGHO2_02_FULL_46_20</name>
    <dbReference type="NCBI Taxonomy" id="1798338"/>
    <lineage>
        <taxon>Bacteria</taxon>
        <taxon>Candidatus Giovannoniibacteriota</taxon>
    </lineage>
</organism>
<dbReference type="EMBL" id="MFHQ01000017">
    <property type="protein sequence ID" value="OGF74511.1"/>
    <property type="molecule type" value="Genomic_DNA"/>
</dbReference>
<gene>
    <name evidence="2" type="ORF">A3J56_01060</name>
</gene>
<dbReference type="AlphaFoldDB" id="A0A1F5WGX0"/>
<proteinExistence type="predicted"/>
<evidence type="ECO:0000313" key="2">
    <source>
        <dbReference type="EMBL" id="OGF74511.1"/>
    </source>
</evidence>
<dbReference type="Proteomes" id="UP000178406">
    <property type="component" value="Unassembled WGS sequence"/>
</dbReference>
<evidence type="ECO:0000313" key="3">
    <source>
        <dbReference type="Proteomes" id="UP000178406"/>
    </source>
</evidence>